<keyword evidence="3" id="KW-1185">Reference proteome</keyword>
<feature type="compositionally biased region" description="Polar residues" evidence="1">
    <location>
        <begin position="112"/>
        <end position="142"/>
    </location>
</feature>
<protein>
    <recommendedName>
        <fullName evidence="4">BZIP domain-containing protein</fullName>
    </recommendedName>
</protein>
<proteinExistence type="predicted"/>
<dbReference type="SUPFAM" id="SSF57959">
    <property type="entry name" value="Leucine zipper domain"/>
    <property type="match status" value="1"/>
</dbReference>
<sequence length="404" mass="45365">MYVVCPRGCAEADLFAKQLRRARGRAAQRRYRHRKDQTLAETHAKNVKLEAIVEEMVKAFLGFGDHIIRTEAAVSHGDLGPAYCEFVKTFLGLMAEVDQVKDRPPNQPPSPSWDNTLPTIGSRTTQSVVPTPEQIDSSSRSSNESVFAELLPTAESNKAPGFWPTTPTVVRPPSLRIISMPTQNPLLSGDYSAMDEFSYPEPSLWRRLLRHGMLRSYRALEGADDIQENPQSWLARSHHFSLRHASRWQIRFLTKLGLDQMIENMHSTGYGATPSPKGLGVDQVFGTVKHRELANAVLKDLEREGIWPEMVRSEELDNYLATKGNTRLVGNRLELRLFSPKGSRSPRSRAASPGRKVQTVIIDTEKLVWKLCDESICLGDGMGFPRRIINDAIVYSAVHISHDI</sequence>
<dbReference type="AlphaFoldDB" id="A0A0D2FPY6"/>
<dbReference type="PANTHER" id="PTHR40618:SF1">
    <property type="entry name" value="B-ZIP TRANSCRIPTION FACTOR (EUROFUNG)"/>
    <property type="match status" value="1"/>
</dbReference>
<dbReference type="Proteomes" id="UP000054266">
    <property type="component" value="Unassembled WGS sequence"/>
</dbReference>
<dbReference type="GO" id="GO:0003700">
    <property type="term" value="F:DNA-binding transcription factor activity"/>
    <property type="evidence" value="ECO:0007669"/>
    <property type="project" value="InterPro"/>
</dbReference>
<evidence type="ECO:0000313" key="2">
    <source>
        <dbReference type="EMBL" id="KIW70363.1"/>
    </source>
</evidence>
<dbReference type="InterPro" id="IPR046347">
    <property type="entry name" value="bZIP_sf"/>
</dbReference>
<gene>
    <name evidence="2" type="ORF">PV04_02638</name>
</gene>
<feature type="region of interest" description="Disordered" evidence="1">
    <location>
        <begin position="100"/>
        <end position="142"/>
    </location>
</feature>
<evidence type="ECO:0000313" key="3">
    <source>
        <dbReference type="Proteomes" id="UP000054266"/>
    </source>
</evidence>
<evidence type="ECO:0000256" key="1">
    <source>
        <dbReference type="SAM" id="MobiDB-lite"/>
    </source>
</evidence>
<dbReference type="PANTHER" id="PTHR40618">
    <property type="entry name" value="B-ZIP TRANSCRIPTION FACTOR (EUROFUNG)-RELATED"/>
    <property type="match status" value="1"/>
</dbReference>
<accession>A0A0D2FPY6</accession>
<evidence type="ECO:0008006" key="4">
    <source>
        <dbReference type="Google" id="ProtNLM"/>
    </source>
</evidence>
<dbReference type="HOGENOM" id="CLU_725694_0_0_1"/>
<organism evidence="2 3">
    <name type="scientific">Phialophora macrospora</name>
    <dbReference type="NCBI Taxonomy" id="1851006"/>
    <lineage>
        <taxon>Eukaryota</taxon>
        <taxon>Fungi</taxon>
        <taxon>Dikarya</taxon>
        <taxon>Ascomycota</taxon>
        <taxon>Pezizomycotina</taxon>
        <taxon>Eurotiomycetes</taxon>
        <taxon>Chaetothyriomycetidae</taxon>
        <taxon>Chaetothyriales</taxon>
        <taxon>Herpotrichiellaceae</taxon>
        <taxon>Phialophora</taxon>
    </lineage>
</organism>
<dbReference type="EMBL" id="KN846957">
    <property type="protein sequence ID" value="KIW70363.1"/>
    <property type="molecule type" value="Genomic_DNA"/>
</dbReference>
<dbReference type="Gene3D" id="1.20.5.170">
    <property type="match status" value="1"/>
</dbReference>
<reference evidence="2 3" key="1">
    <citation type="submission" date="2015-01" db="EMBL/GenBank/DDBJ databases">
        <title>The Genome Sequence of Capronia semiimmersa CBS27337.</title>
        <authorList>
            <consortium name="The Broad Institute Genomics Platform"/>
            <person name="Cuomo C."/>
            <person name="de Hoog S."/>
            <person name="Gorbushina A."/>
            <person name="Stielow B."/>
            <person name="Teixiera M."/>
            <person name="Abouelleil A."/>
            <person name="Chapman S.B."/>
            <person name="Priest M."/>
            <person name="Young S.K."/>
            <person name="Wortman J."/>
            <person name="Nusbaum C."/>
            <person name="Birren B."/>
        </authorList>
    </citation>
    <scope>NUCLEOTIDE SEQUENCE [LARGE SCALE GENOMIC DNA]</scope>
    <source>
        <strain evidence="2 3">CBS 27337</strain>
    </source>
</reference>
<name>A0A0D2FPY6_9EURO</name>